<dbReference type="Pfam" id="PF25969">
    <property type="entry name" value="NUDT9_N"/>
    <property type="match status" value="1"/>
</dbReference>
<dbReference type="InterPro" id="IPR027417">
    <property type="entry name" value="P-loop_NTPase"/>
</dbReference>
<accession>Q4S9M6</accession>
<feature type="signal peptide" evidence="2">
    <location>
        <begin position="1"/>
        <end position="28"/>
    </location>
</feature>
<dbReference type="Gene3D" id="3.40.50.300">
    <property type="entry name" value="P-loop containing nucleotide triphosphate hydrolases"/>
    <property type="match status" value="1"/>
</dbReference>
<dbReference type="InterPro" id="IPR039989">
    <property type="entry name" value="NUDT9"/>
</dbReference>
<gene>
    <name evidence="4" type="ORF">GSTENG00021812001</name>
</gene>
<dbReference type="PANTHER" id="PTHR13030">
    <property type="entry name" value="NUDIX HYDROLASE"/>
    <property type="match status" value="1"/>
</dbReference>
<dbReference type="AlphaFoldDB" id="Q4S9M6"/>
<proteinExistence type="predicted"/>
<evidence type="ECO:0000256" key="2">
    <source>
        <dbReference type="SAM" id="SignalP"/>
    </source>
</evidence>
<dbReference type="InterPro" id="IPR045063">
    <property type="entry name" value="Dynamin_N"/>
</dbReference>
<evidence type="ECO:0000313" key="4">
    <source>
        <dbReference type="EMBL" id="CAG02656.1"/>
    </source>
</evidence>
<dbReference type="InterPro" id="IPR015797">
    <property type="entry name" value="NUDIX_hydrolase-like_dom_sf"/>
</dbReference>
<feature type="domain" description="Dynamin N-terminal" evidence="3">
    <location>
        <begin position="338"/>
        <end position="461"/>
    </location>
</feature>
<dbReference type="CDD" id="cd03670">
    <property type="entry name" value="NUDIX_ADPRase_Nudt9"/>
    <property type="match status" value="1"/>
</dbReference>
<dbReference type="EMBL" id="CAAE01014696">
    <property type="protein sequence ID" value="CAG02656.1"/>
    <property type="molecule type" value="Genomic_DNA"/>
</dbReference>
<keyword evidence="1" id="KW-1133">Transmembrane helix</keyword>
<keyword evidence="1" id="KW-0812">Transmembrane</keyword>
<evidence type="ECO:0000256" key="1">
    <source>
        <dbReference type="SAM" id="Phobius"/>
    </source>
</evidence>
<dbReference type="SUPFAM" id="SSF52540">
    <property type="entry name" value="P-loop containing nucleoside triphosphate hydrolases"/>
    <property type="match status" value="1"/>
</dbReference>
<dbReference type="SUPFAM" id="SSF55811">
    <property type="entry name" value="Nudix"/>
    <property type="match status" value="1"/>
</dbReference>
<name>Q4S9M6_TETNG</name>
<dbReference type="GO" id="GO:0047631">
    <property type="term" value="F:ADP-ribose diphosphatase activity"/>
    <property type="evidence" value="ECO:0007669"/>
    <property type="project" value="InterPro"/>
</dbReference>
<dbReference type="OrthoDB" id="1716625at2759"/>
<dbReference type="KEGG" id="tng:GSTEN00021812G001"/>
<protein>
    <submittedName>
        <fullName evidence="4">(spotted green pufferfish) hypothetical protein</fullName>
    </submittedName>
</protein>
<sequence length="682" mass="75464">MISLLLRRNWIGRLHLTLTLFGLPCSVCIHAIRPSLSSSLSHCYMTSQIFRSITTSCPKLNKTSDQTMPSLAAPHVKARCQEYPGSKVKRLLVPDDKVGWSRRWPEYRPVGYTAPSVLNKPVWADPDIGSFSPKFNTLDGAVDRTSFEGCYKVENGMPLNPCGRTGLTGRGLLGRWGPNHAADPIVTRWKEDSKKGKVLHPVSKRPILQFVSIKRKDCGQWAIPGVGDGGSRGASLPHAAAGVLRRGVKLVGRFGGGESQNSRAHQKTFQFYRLSGSATFTLSPTRRQVFKGYVDDPRNTDNAWMETVAVNFHDESGLISIAESVGVKLLPPRKKITVMLIGNHSAGKSSFINWYVEEHIQRTGVAIETQGFSFVTSGRKRESLTGNATLHLYPHFKPLQEFKGVSEYLSTEICTSRQKRFSLVTFVDSPGLVDGDMKYPFDVDEVILWLGDLCDLILVFFDPMGQALCKRTLNIVESLNETHGDRLRFYLSKADEAGGESDRQRVMMQIVQELCKRPGLNKCGFDMPTIYIPNPNKVRDLLVQLFSLVTVLLQPSASVPPQPSRCVNQIEEVCRTVEKTINQTVQNTLNSLEKDCELIGDAITETLASDRLTSSANRRARCKSCFLTLLGFCVPLALMALLVLGAMSQELLEALLGREGTETLSLYLVSGPASARRGEGGR</sequence>
<reference evidence="4" key="2">
    <citation type="submission" date="2004-02" db="EMBL/GenBank/DDBJ databases">
        <authorList>
            <consortium name="Genoscope"/>
            <consortium name="Whitehead Institute Centre for Genome Research"/>
        </authorList>
    </citation>
    <scope>NUCLEOTIDE SEQUENCE</scope>
</reference>
<feature type="chain" id="PRO_5004243540" evidence="2">
    <location>
        <begin position="29"/>
        <end position="682"/>
    </location>
</feature>
<comment type="caution">
    <text evidence="4">The sequence shown here is derived from an EMBL/GenBank/DDBJ whole genome shotgun (WGS) entry which is preliminary data.</text>
</comment>
<dbReference type="Pfam" id="PF00350">
    <property type="entry name" value="Dynamin_N"/>
    <property type="match status" value="1"/>
</dbReference>
<feature type="transmembrane region" description="Helical" evidence="1">
    <location>
        <begin position="626"/>
        <end position="647"/>
    </location>
</feature>
<keyword evidence="2" id="KW-0732">Signal</keyword>
<dbReference type="PANTHER" id="PTHR13030:SF8">
    <property type="entry name" value="ADP-RIBOSE PYROPHOSPHATASE, MITOCHONDRIAL"/>
    <property type="match status" value="1"/>
</dbReference>
<evidence type="ECO:0000259" key="3">
    <source>
        <dbReference type="Pfam" id="PF00350"/>
    </source>
</evidence>
<keyword evidence="1" id="KW-0472">Membrane</keyword>
<organism evidence="4">
    <name type="scientific">Tetraodon nigroviridis</name>
    <name type="common">Spotted green pufferfish</name>
    <name type="synonym">Chelonodon nigroviridis</name>
    <dbReference type="NCBI Taxonomy" id="99883"/>
    <lineage>
        <taxon>Eukaryota</taxon>
        <taxon>Metazoa</taxon>
        <taxon>Chordata</taxon>
        <taxon>Craniata</taxon>
        <taxon>Vertebrata</taxon>
        <taxon>Euteleostomi</taxon>
        <taxon>Actinopterygii</taxon>
        <taxon>Neopterygii</taxon>
        <taxon>Teleostei</taxon>
        <taxon>Neoteleostei</taxon>
        <taxon>Acanthomorphata</taxon>
        <taxon>Eupercaria</taxon>
        <taxon>Tetraodontiformes</taxon>
        <taxon>Tetradontoidea</taxon>
        <taxon>Tetraodontidae</taxon>
        <taxon>Tetraodon</taxon>
    </lineage>
</organism>
<reference evidence="4" key="1">
    <citation type="journal article" date="2004" name="Nature">
        <title>Genome duplication in the teleost fish Tetraodon nigroviridis reveals the early vertebrate proto-karyotype.</title>
        <authorList>
            <person name="Jaillon O."/>
            <person name="Aury J.-M."/>
            <person name="Brunet F."/>
            <person name="Petit J.-L."/>
            <person name="Stange-Thomann N."/>
            <person name="Mauceli E."/>
            <person name="Bouneau L."/>
            <person name="Fischer C."/>
            <person name="Ozouf-Costaz C."/>
            <person name="Bernot A."/>
            <person name="Nicaud S."/>
            <person name="Jaffe D."/>
            <person name="Fisher S."/>
            <person name="Lutfalla G."/>
            <person name="Dossat C."/>
            <person name="Segurens B."/>
            <person name="Dasilva C."/>
            <person name="Salanoubat M."/>
            <person name="Levy M."/>
            <person name="Boudet N."/>
            <person name="Castellano S."/>
            <person name="Anthouard V."/>
            <person name="Jubin C."/>
            <person name="Castelli V."/>
            <person name="Katinka M."/>
            <person name="Vacherie B."/>
            <person name="Biemont C."/>
            <person name="Skalli Z."/>
            <person name="Cattolico L."/>
            <person name="Poulain J."/>
            <person name="De Berardinis V."/>
            <person name="Cruaud C."/>
            <person name="Duprat S."/>
            <person name="Brottier P."/>
            <person name="Coutanceau J.-P."/>
            <person name="Gouzy J."/>
            <person name="Parra G."/>
            <person name="Lardier G."/>
            <person name="Chapple C."/>
            <person name="McKernan K.J."/>
            <person name="McEwan P."/>
            <person name="Bosak S."/>
            <person name="Kellis M."/>
            <person name="Volff J.-N."/>
            <person name="Guigo R."/>
            <person name="Zody M.C."/>
            <person name="Mesirov J."/>
            <person name="Lindblad-Toh K."/>
            <person name="Birren B."/>
            <person name="Nusbaum C."/>
            <person name="Kahn D."/>
            <person name="Robinson-Rechavi M."/>
            <person name="Laudet V."/>
            <person name="Schachter V."/>
            <person name="Quetier F."/>
            <person name="Saurin W."/>
            <person name="Scarpelli C."/>
            <person name="Wincker P."/>
            <person name="Lander E.S."/>
            <person name="Weissenbach J."/>
            <person name="Roest Crollius H."/>
        </authorList>
    </citation>
    <scope>NUCLEOTIDE SEQUENCE [LARGE SCALE GENOMIC DNA]</scope>
</reference>